<evidence type="ECO:0000313" key="3">
    <source>
        <dbReference type="Proteomes" id="UP000230233"/>
    </source>
</evidence>
<accession>A0A2G5SBH2</accession>
<feature type="compositionally biased region" description="Acidic residues" evidence="1">
    <location>
        <begin position="72"/>
        <end position="87"/>
    </location>
</feature>
<proteinExistence type="predicted"/>
<evidence type="ECO:0000313" key="2">
    <source>
        <dbReference type="EMBL" id="PIC12249.1"/>
    </source>
</evidence>
<dbReference type="AlphaFoldDB" id="A0A2G5SBH2"/>
<evidence type="ECO:0000256" key="1">
    <source>
        <dbReference type="SAM" id="MobiDB-lite"/>
    </source>
</evidence>
<protein>
    <submittedName>
        <fullName evidence="2">Uncharacterized protein</fullName>
    </submittedName>
</protein>
<feature type="region of interest" description="Disordered" evidence="1">
    <location>
        <begin position="28"/>
        <end position="108"/>
    </location>
</feature>
<name>A0A2G5SBH2_9PELO</name>
<reference evidence="3" key="1">
    <citation type="submission" date="2017-10" db="EMBL/GenBank/DDBJ databases">
        <title>Rapid genome shrinkage in a self-fertile nematode reveals novel sperm competition proteins.</title>
        <authorList>
            <person name="Yin D."/>
            <person name="Schwarz E.M."/>
            <person name="Thomas C.G."/>
            <person name="Felde R.L."/>
            <person name="Korf I.F."/>
            <person name="Cutter A.D."/>
            <person name="Schartner C.M."/>
            <person name="Ralston E.J."/>
            <person name="Meyer B.J."/>
            <person name="Haag E.S."/>
        </authorList>
    </citation>
    <scope>NUCLEOTIDE SEQUENCE [LARGE SCALE GENOMIC DNA]</scope>
    <source>
        <strain evidence="3">JU1422</strain>
    </source>
</reference>
<keyword evidence="3" id="KW-1185">Reference proteome</keyword>
<dbReference type="Proteomes" id="UP000230233">
    <property type="component" value="Unassembled WGS sequence"/>
</dbReference>
<gene>
    <name evidence="2" type="ORF">B9Z55_028587</name>
</gene>
<dbReference type="EMBL" id="PDUG01000026">
    <property type="protein sequence ID" value="PIC12249.1"/>
    <property type="molecule type" value="Genomic_DNA"/>
</dbReference>
<sequence>MNMILTCIDISGGKIKRGEKKLQHLTKVTASHRSTEVPVQPPSVQRPSPPAVQPPISTSRSAAVTKMGMTPEVEELDYEESEDELDEIGCSRNARQQQGRFSEIQKRK</sequence>
<organism evidence="2 3">
    <name type="scientific">Caenorhabditis nigoni</name>
    <dbReference type="NCBI Taxonomy" id="1611254"/>
    <lineage>
        <taxon>Eukaryota</taxon>
        <taxon>Metazoa</taxon>
        <taxon>Ecdysozoa</taxon>
        <taxon>Nematoda</taxon>
        <taxon>Chromadorea</taxon>
        <taxon>Rhabditida</taxon>
        <taxon>Rhabditina</taxon>
        <taxon>Rhabditomorpha</taxon>
        <taxon>Rhabditoidea</taxon>
        <taxon>Rhabditidae</taxon>
        <taxon>Peloderinae</taxon>
        <taxon>Caenorhabditis</taxon>
    </lineage>
</organism>
<comment type="caution">
    <text evidence="2">The sequence shown here is derived from an EMBL/GenBank/DDBJ whole genome shotgun (WGS) entry which is preliminary data.</text>
</comment>